<dbReference type="SMART" id="SM00729">
    <property type="entry name" value="Elp3"/>
    <property type="match status" value="1"/>
</dbReference>
<keyword evidence="3" id="KW-0479">Metal-binding</keyword>
<evidence type="ECO:0000256" key="2">
    <source>
        <dbReference type="ARBA" id="ARBA00022691"/>
    </source>
</evidence>
<dbReference type="SFLD" id="SFLDG01095">
    <property type="entry name" value="Uncharacterised_Radical_SAM_Su"/>
    <property type="match status" value="1"/>
</dbReference>
<dbReference type="OrthoDB" id="9777636at2"/>
<accession>A0A1I7HFK9</accession>
<evidence type="ECO:0000313" key="7">
    <source>
        <dbReference type="EMBL" id="SFU59528.1"/>
    </source>
</evidence>
<keyword evidence="8" id="KW-1185">Reference proteome</keyword>
<feature type="domain" description="Radical SAM core" evidence="6">
    <location>
        <begin position="9"/>
        <end position="247"/>
    </location>
</feature>
<dbReference type="AlphaFoldDB" id="A0A1I7HFK9"/>
<dbReference type="SFLD" id="SFLDG01082">
    <property type="entry name" value="B12-binding_domain_containing"/>
    <property type="match status" value="1"/>
</dbReference>
<reference evidence="7 8" key="1">
    <citation type="submission" date="2016-10" db="EMBL/GenBank/DDBJ databases">
        <authorList>
            <person name="de Groot N.N."/>
        </authorList>
    </citation>
    <scope>NUCLEOTIDE SEQUENCE [LARGE SCALE GENOMIC DNA]</scope>
    <source>
        <strain evidence="7 8">KHGC13</strain>
    </source>
</reference>
<dbReference type="SFLD" id="SFLDS00029">
    <property type="entry name" value="Radical_SAM"/>
    <property type="match status" value="1"/>
</dbReference>
<dbReference type="GO" id="GO:0003824">
    <property type="term" value="F:catalytic activity"/>
    <property type="evidence" value="ECO:0007669"/>
    <property type="project" value="InterPro"/>
</dbReference>
<evidence type="ECO:0000313" key="8">
    <source>
        <dbReference type="Proteomes" id="UP000198817"/>
    </source>
</evidence>
<dbReference type="PROSITE" id="PS51257">
    <property type="entry name" value="PROKAR_LIPOPROTEIN"/>
    <property type="match status" value="1"/>
</dbReference>
<dbReference type="CDD" id="cd01335">
    <property type="entry name" value="Radical_SAM"/>
    <property type="match status" value="1"/>
</dbReference>
<dbReference type="STRING" id="155865.SAMN05216515_1177"/>
<dbReference type="GO" id="GO:0051536">
    <property type="term" value="F:iron-sulfur cluster binding"/>
    <property type="evidence" value="ECO:0007669"/>
    <property type="project" value="UniProtKB-KW"/>
</dbReference>
<dbReference type="PANTHER" id="PTHR43409">
    <property type="entry name" value="ANAEROBIC MAGNESIUM-PROTOPORPHYRIN IX MONOMETHYL ESTER CYCLASE-RELATED"/>
    <property type="match status" value="1"/>
</dbReference>
<dbReference type="InterPro" id="IPR007197">
    <property type="entry name" value="rSAM"/>
</dbReference>
<keyword evidence="2" id="KW-0949">S-adenosyl-L-methionine</keyword>
<dbReference type="Pfam" id="PF04055">
    <property type="entry name" value="Radical_SAM"/>
    <property type="match status" value="1"/>
</dbReference>
<dbReference type="InterPro" id="IPR051198">
    <property type="entry name" value="BchE-like"/>
</dbReference>
<comment type="cofactor">
    <cofactor evidence="1">
        <name>[4Fe-4S] cluster</name>
        <dbReference type="ChEBI" id="CHEBI:49883"/>
    </cofactor>
</comment>
<dbReference type="RefSeq" id="WP_090471511.1">
    <property type="nucleotide sequence ID" value="NZ_FOWF01000017.1"/>
</dbReference>
<evidence type="ECO:0000256" key="4">
    <source>
        <dbReference type="ARBA" id="ARBA00023004"/>
    </source>
</evidence>
<evidence type="ECO:0000256" key="1">
    <source>
        <dbReference type="ARBA" id="ARBA00001966"/>
    </source>
</evidence>
<dbReference type="Gene3D" id="3.80.30.20">
    <property type="entry name" value="tm_1862 like domain"/>
    <property type="match status" value="1"/>
</dbReference>
<dbReference type="PANTHER" id="PTHR43409:SF4">
    <property type="entry name" value="RADICAL SAM SUPERFAMILY PROTEIN"/>
    <property type="match status" value="1"/>
</dbReference>
<dbReference type="Proteomes" id="UP000198817">
    <property type="component" value="Unassembled WGS sequence"/>
</dbReference>
<protein>
    <submittedName>
        <fullName evidence="7">Radical SAM superfamily protein</fullName>
    </submittedName>
</protein>
<keyword evidence="5" id="KW-0411">Iron-sulfur</keyword>
<name>A0A1I7HFK9_9FIRM</name>
<evidence type="ECO:0000259" key="6">
    <source>
        <dbReference type="PROSITE" id="PS51918"/>
    </source>
</evidence>
<dbReference type="InterPro" id="IPR058240">
    <property type="entry name" value="rSAM_sf"/>
</dbReference>
<sequence>MRYEGDIYRPPSEAWSLLVQVTIGCTHNSCTFCSMFKDKQFRVRPVEEVLEDLEDARKRYRWVEKMFLCDGDALCLSNRKLLVILDRIRALFPECRRVNVYGNAIDVRHKTDAELRELFEHGVKMIYIGAESGSDEVLRHVNKGSTRAELIEAVQRIEASGIQASVTFISGLAGKAGWRDHAIQTGTMISEMNASYAALLTLMLDPRAPITQEIERGEMELLSPEEVIAETYLMLENANPTKTTVFRSNHASNYYSLAGNLPEDRDRMLAELETVMHHQGMLKEEWLRRL</sequence>
<evidence type="ECO:0000256" key="5">
    <source>
        <dbReference type="ARBA" id="ARBA00023014"/>
    </source>
</evidence>
<evidence type="ECO:0000256" key="3">
    <source>
        <dbReference type="ARBA" id="ARBA00022723"/>
    </source>
</evidence>
<dbReference type="GO" id="GO:0046872">
    <property type="term" value="F:metal ion binding"/>
    <property type="evidence" value="ECO:0007669"/>
    <property type="project" value="UniProtKB-KW"/>
</dbReference>
<dbReference type="PROSITE" id="PS51918">
    <property type="entry name" value="RADICAL_SAM"/>
    <property type="match status" value="1"/>
</dbReference>
<dbReference type="EMBL" id="FPBT01000016">
    <property type="protein sequence ID" value="SFU59528.1"/>
    <property type="molecule type" value="Genomic_DNA"/>
</dbReference>
<proteinExistence type="predicted"/>
<gene>
    <name evidence="7" type="ORF">SAMN05216508_11631</name>
</gene>
<dbReference type="InterPro" id="IPR006638">
    <property type="entry name" value="Elp3/MiaA/NifB-like_rSAM"/>
</dbReference>
<keyword evidence="4" id="KW-0408">Iron</keyword>
<dbReference type="InterPro" id="IPR023404">
    <property type="entry name" value="rSAM_horseshoe"/>
</dbReference>
<organism evidence="7 8">
    <name type="scientific">Eubacterium pyruvativorans</name>
    <dbReference type="NCBI Taxonomy" id="155865"/>
    <lineage>
        <taxon>Bacteria</taxon>
        <taxon>Bacillati</taxon>
        <taxon>Bacillota</taxon>
        <taxon>Clostridia</taxon>
        <taxon>Eubacteriales</taxon>
        <taxon>Eubacteriaceae</taxon>
        <taxon>Eubacterium</taxon>
    </lineage>
</organism>
<dbReference type="SUPFAM" id="SSF102114">
    <property type="entry name" value="Radical SAM enzymes"/>
    <property type="match status" value="1"/>
</dbReference>